<comment type="caution">
    <text evidence="1">The sequence shown here is derived from an EMBL/GenBank/DDBJ whole genome shotgun (WGS) entry which is preliminary data.</text>
</comment>
<reference evidence="2" key="1">
    <citation type="journal article" date="2015" name="BMC Genomics">
        <title>Draft genome of a commonly misdiagnosed multidrug resistant pathogen Candida auris.</title>
        <authorList>
            <person name="Chatterjee S."/>
            <person name="Alampalli S.V."/>
            <person name="Nageshan R.K."/>
            <person name="Chettiar S.T."/>
            <person name="Joshi S."/>
            <person name="Tatu U.S."/>
        </authorList>
    </citation>
    <scope>NUCLEOTIDE SEQUENCE [LARGE SCALE GENOMIC DNA]</scope>
    <source>
        <strain evidence="2">6684</strain>
    </source>
</reference>
<dbReference type="VEuPathDB" id="FungiDB:QG37_03118"/>
<dbReference type="AlphaFoldDB" id="A0A0L0P134"/>
<evidence type="ECO:0000313" key="1">
    <source>
        <dbReference type="EMBL" id="KND99705.1"/>
    </source>
</evidence>
<accession>A0A0L0P134</accession>
<dbReference type="Proteomes" id="UP000037122">
    <property type="component" value="Unassembled WGS sequence"/>
</dbReference>
<evidence type="ECO:0000313" key="2">
    <source>
        <dbReference type="Proteomes" id="UP000037122"/>
    </source>
</evidence>
<name>A0A0L0P134_CANAR</name>
<dbReference type="EMBL" id="LGST01000021">
    <property type="protein sequence ID" value="KND99705.1"/>
    <property type="molecule type" value="Genomic_DNA"/>
</dbReference>
<organism evidence="1 2">
    <name type="scientific">Candidozyma auris</name>
    <name type="common">Yeast</name>
    <name type="synonym">Candida auris</name>
    <dbReference type="NCBI Taxonomy" id="498019"/>
    <lineage>
        <taxon>Eukaryota</taxon>
        <taxon>Fungi</taxon>
        <taxon>Dikarya</taxon>
        <taxon>Ascomycota</taxon>
        <taxon>Saccharomycotina</taxon>
        <taxon>Pichiomycetes</taxon>
        <taxon>Metschnikowiaceae</taxon>
        <taxon>Candidozyma</taxon>
    </lineage>
</organism>
<proteinExistence type="predicted"/>
<gene>
    <name evidence="1" type="ORF">QG37_03118</name>
</gene>
<sequence>MKGTCAGTVKGIGNKNSTEVDGWRFNMFVLVSMDEGDIGIFDGN</sequence>
<protein>
    <submittedName>
        <fullName evidence="1">Uncharacterized protein</fullName>
    </submittedName>
</protein>